<proteinExistence type="predicted"/>
<keyword evidence="2" id="KW-1185">Reference proteome</keyword>
<evidence type="ECO:0000313" key="2">
    <source>
        <dbReference type="Proteomes" id="UP001381693"/>
    </source>
</evidence>
<evidence type="ECO:0000313" key="1">
    <source>
        <dbReference type="EMBL" id="KAK7074160.1"/>
    </source>
</evidence>
<gene>
    <name evidence="1" type="ORF">SK128_001150</name>
</gene>
<feature type="non-terminal residue" evidence="1">
    <location>
        <position position="1"/>
    </location>
</feature>
<comment type="caution">
    <text evidence="1">The sequence shown here is derived from an EMBL/GenBank/DDBJ whole genome shotgun (WGS) entry which is preliminary data.</text>
</comment>
<feature type="non-terminal residue" evidence="1">
    <location>
        <position position="135"/>
    </location>
</feature>
<name>A0AAN8WXG7_HALRR</name>
<reference evidence="1 2" key="1">
    <citation type="submission" date="2023-11" db="EMBL/GenBank/DDBJ databases">
        <title>Halocaridina rubra genome assembly.</title>
        <authorList>
            <person name="Smith C."/>
        </authorList>
    </citation>
    <scope>NUCLEOTIDE SEQUENCE [LARGE SCALE GENOMIC DNA]</scope>
    <source>
        <strain evidence="1">EP-1</strain>
        <tissue evidence="1">Whole</tissue>
    </source>
</reference>
<sequence>DKYEPMFPIREDAVVISSNHKGVVYTAHAEDSDLGLTCPLGPGETSRCPCATIYYHLRQDGNEDANYFMIEELTGEVFLQKDAVLQPGQEFEFTIIAASVDRSQYGHISAKEDVLSLTVVVHHPDSLPGLLQASK</sequence>
<protein>
    <submittedName>
        <fullName evidence="1">Uncharacterized protein</fullName>
    </submittedName>
</protein>
<dbReference type="Gene3D" id="2.60.40.60">
    <property type="entry name" value="Cadherins"/>
    <property type="match status" value="1"/>
</dbReference>
<organism evidence="1 2">
    <name type="scientific">Halocaridina rubra</name>
    <name type="common">Hawaiian red shrimp</name>
    <dbReference type="NCBI Taxonomy" id="373956"/>
    <lineage>
        <taxon>Eukaryota</taxon>
        <taxon>Metazoa</taxon>
        <taxon>Ecdysozoa</taxon>
        <taxon>Arthropoda</taxon>
        <taxon>Crustacea</taxon>
        <taxon>Multicrustacea</taxon>
        <taxon>Malacostraca</taxon>
        <taxon>Eumalacostraca</taxon>
        <taxon>Eucarida</taxon>
        <taxon>Decapoda</taxon>
        <taxon>Pleocyemata</taxon>
        <taxon>Caridea</taxon>
        <taxon>Atyoidea</taxon>
        <taxon>Atyidae</taxon>
        <taxon>Halocaridina</taxon>
    </lineage>
</organism>
<accession>A0AAN8WXG7</accession>
<dbReference type="Proteomes" id="UP001381693">
    <property type="component" value="Unassembled WGS sequence"/>
</dbReference>
<dbReference type="AlphaFoldDB" id="A0AAN8WXG7"/>
<dbReference type="CDD" id="cd11304">
    <property type="entry name" value="Cadherin_repeat"/>
    <property type="match status" value="1"/>
</dbReference>
<dbReference type="EMBL" id="JAXCGZ010011762">
    <property type="protein sequence ID" value="KAK7074160.1"/>
    <property type="molecule type" value="Genomic_DNA"/>
</dbReference>